<dbReference type="PANTHER" id="PTHR16517">
    <property type="entry name" value="TUBBY-RELATED"/>
    <property type="match status" value="1"/>
</dbReference>
<dbReference type="SUPFAM" id="SSF54518">
    <property type="entry name" value="Tubby C-terminal domain-like"/>
    <property type="match status" value="1"/>
</dbReference>
<dbReference type="SUPFAM" id="SSF82171">
    <property type="entry name" value="DPP6 N-terminal domain-like"/>
    <property type="match status" value="1"/>
</dbReference>
<proteinExistence type="inferred from homology"/>
<feature type="domain" description="SOCS box" evidence="8">
    <location>
        <begin position="358"/>
        <end position="399"/>
    </location>
</feature>
<name>A0AAV7KIS3_9METZ</name>
<keyword evidence="3" id="KW-0963">Cytoplasm</keyword>
<dbReference type="PANTHER" id="PTHR16517:SF2">
    <property type="entry name" value="TUBBY-RELATED PROTEIN 4"/>
    <property type="match status" value="1"/>
</dbReference>
<feature type="region of interest" description="Disordered" evidence="7">
    <location>
        <begin position="485"/>
        <end position="519"/>
    </location>
</feature>
<feature type="compositionally biased region" description="Low complexity" evidence="7">
    <location>
        <begin position="600"/>
        <end position="615"/>
    </location>
</feature>
<dbReference type="GO" id="GO:0005737">
    <property type="term" value="C:cytoplasm"/>
    <property type="evidence" value="ECO:0007669"/>
    <property type="project" value="UniProtKB-SubCell"/>
</dbReference>
<evidence type="ECO:0000313" key="9">
    <source>
        <dbReference type="EMBL" id="KAI6661317.1"/>
    </source>
</evidence>
<comment type="subcellular location">
    <subcellularLocation>
        <location evidence="1">Cytoplasm</location>
    </subcellularLocation>
</comment>
<dbReference type="InterPro" id="IPR025659">
    <property type="entry name" value="Tubby-like_C"/>
</dbReference>
<evidence type="ECO:0000256" key="5">
    <source>
        <dbReference type="ARBA" id="ARBA00022737"/>
    </source>
</evidence>
<dbReference type="EMBL" id="JAKMXF010000015">
    <property type="protein sequence ID" value="KAI6661317.1"/>
    <property type="molecule type" value="Genomic_DNA"/>
</dbReference>
<evidence type="ECO:0000259" key="8">
    <source>
        <dbReference type="PROSITE" id="PS50225"/>
    </source>
</evidence>
<dbReference type="InterPro" id="IPR001680">
    <property type="entry name" value="WD40_rpt"/>
</dbReference>
<evidence type="ECO:0000256" key="7">
    <source>
        <dbReference type="SAM" id="MobiDB-lite"/>
    </source>
</evidence>
<protein>
    <submittedName>
        <fullName evidence="9">Tubby-related protein 4-like</fullName>
    </submittedName>
</protein>
<accession>A0AAV7KIS3</accession>
<evidence type="ECO:0000256" key="4">
    <source>
        <dbReference type="ARBA" id="ARBA00022574"/>
    </source>
</evidence>
<comment type="similarity">
    <text evidence="2">Belongs to the TUB family.</text>
</comment>
<evidence type="ECO:0000256" key="2">
    <source>
        <dbReference type="ARBA" id="ARBA00007129"/>
    </source>
</evidence>
<dbReference type="SMART" id="SM00320">
    <property type="entry name" value="WD40"/>
    <property type="match status" value="4"/>
</dbReference>
<dbReference type="Gene3D" id="2.130.10.10">
    <property type="entry name" value="YVTN repeat-like/Quinoprotein amine dehydrogenase"/>
    <property type="match status" value="2"/>
</dbReference>
<feature type="repeat" description="WD" evidence="6">
    <location>
        <begin position="71"/>
        <end position="112"/>
    </location>
</feature>
<dbReference type="PROSITE" id="PS50225">
    <property type="entry name" value="SOCS"/>
    <property type="match status" value="1"/>
</dbReference>
<dbReference type="Proteomes" id="UP001165289">
    <property type="component" value="Unassembled WGS sequence"/>
</dbReference>
<evidence type="ECO:0000256" key="3">
    <source>
        <dbReference type="ARBA" id="ARBA00022490"/>
    </source>
</evidence>
<evidence type="ECO:0000313" key="10">
    <source>
        <dbReference type="Proteomes" id="UP001165289"/>
    </source>
</evidence>
<gene>
    <name evidence="9" type="ORF">LOD99_10041</name>
</gene>
<keyword evidence="4 6" id="KW-0853">WD repeat</keyword>
<dbReference type="AlphaFoldDB" id="A0AAV7KIS3"/>
<organism evidence="9 10">
    <name type="scientific">Oopsacas minuta</name>
    <dbReference type="NCBI Taxonomy" id="111878"/>
    <lineage>
        <taxon>Eukaryota</taxon>
        <taxon>Metazoa</taxon>
        <taxon>Porifera</taxon>
        <taxon>Hexactinellida</taxon>
        <taxon>Hexasterophora</taxon>
        <taxon>Lyssacinosida</taxon>
        <taxon>Leucopsacidae</taxon>
        <taxon>Oopsacas</taxon>
    </lineage>
</organism>
<dbReference type="InterPro" id="IPR056159">
    <property type="entry name" value="Beta-prop_IFT121_TULP_N"/>
</dbReference>
<feature type="compositionally biased region" description="Polar residues" evidence="7">
    <location>
        <begin position="629"/>
        <end position="660"/>
    </location>
</feature>
<reference evidence="9 10" key="1">
    <citation type="journal article" date="2023" name="BMC Biol.">
        <title>The compact genome of the sponge Oopsacas minuta (Hexactinellida) is lacking key metazoan core genes.</title>
        <authorList>
            <person name="Santini S."/>
            <person name="Schenkelaars Q."/>
            <person name="Jourda C."/>
            <person name="Duchesne M."/>
            <person name="Belahbib H."/>
            <person name="Rocher C."/>
            <person name="Selva M."/>
            <person name="Riesgo A."/>
            <person name="Vervoort M."/>
            <person name="Leys S.P."/>
            <person name="Kodjabachian L."/>
            <person name="Le Bivic A."/>
            <person name="Borchiellini C."/>
            <person name="Claverie J.M."/>
            <person name="Renard E."/>
        </authorList>
    </citation>
    <scope>NUCLEOTIDE SEQUENCE [LARGE SCALE GENOMIC DNA]</scope>
    <source>
        <strain evidence="9">SPO-2</strain>
    </source>
</reference>
<evidence type="ECO:0000256" key="1">
    <source>
        <dbReference type="ARBA" id="ARBA00004496"/>
    </source>
</evidence>
<dbReference type="InterPro" id="IPR015943">
    <property type="entry name" value="WD40/YVTN_repeat-like_dom_sf"/>
</dbReference>
<dbReference type="Gene3D" id="3.20.90.10">
    <property type="entry name" value="Tubby Protein, Chain A"/>
    <property type="match status" value="1"/>
</dbReference>
<keyword evidence="5" id="KW-0677">Repeat</keyword>
<dbReference type="InterPro" id="IPR001496">
    <property type="entry name" value="SOCS_box"/>
</dbReference>
<dbReference type="PROSITE" id="PS50082">
    <property type="entry name" value="WD_REPEATS_2"/>
    <property type="match status" value="1"/>
</dbReference>
<comment type="caution">
    <text evidence="9">The sequence shown here is derived from an EMBL/GenBank/DDBJ whole genome shotgun (WGS) entry which is preliminary data.</text>
</comment>
<evidence type="ECO:0000256" key="6">
    <source>
        <dbReference type="PROSITE-ProRule" id="PRU00221"/>
    </source>
</evidence>
<dbReference type="Pfam" id="PF24797">
    <property type="entry name" value="Beta-prop_WDR35_TULP_N"/>
    <property type="match status" value="1"/>
</dbReference>
<dbReference type="InterPro" id="IPR000007">
    <property type="entry name" value="Tubby_C"/>
</dbReference>
<dbReference type="Pfam" id="PF01167">
    <property type="entry name" value="Tub"/>
    <property type="match status" value="1"/>
</dbReference>
<dbReference type="PRINTS" id="PR01573">
    <property type="entry name" value="SUPERTUBBY"/>
</dbReference>
<sequence length="738" mass="80984">MYARLEKEPPFYAGSHINSLSWKLADSSEAEQEGYLASATREAVGVTITTVDKYSTSVEGKDKRPKHSFNFREHAGNVTVVEYNPKLDKIASCDSSGTVIVWRNQNGRATMELVNNRTTPIASFRWSHNGQKVLIAYEDGFILVGTASGRRLWARQLNIGTYVTHTQVRDGQVKAVSACWSPDDDRVIVGSSIGELVELDVNNGGMLISTTEVLPGIAIKGLEWIKGKPVLSQSKEIGVTEGTVSHPNPQGSYLTLFLANGKVVLMSSCGDQHATIIRTGLSDGNITWSKSTELLAVGGYRKSHNHTAVRLFKPSGQLLSTIVLPTKENVTAMTWAHDDCRLFIACGAYLFTICVSYEVPSLQLLCQQTVLNCINNSKDVLSTGLPIRLKQQLSEQFTPSVQGYTPRNSNGLIDYVNKLPPSGQRLYCTMVPDPQENSNRQLNKPANNYTLYVEHLGGLVPILKASRKPAKIKSSFTISLPDKETQDHIFNGCPSRPGSEDGEQGSPRKRRKAVKSNTVTTTPIAEITSPMIGSKYKITGLAPDMPTNLGVVQIKTSILHMQPRRVQVSIPKAEDYDSGLDLTSDFTDDERDSGSELMDSDNSFSSNGSSRPGSPLFVPVSSPRKRKLISQSTENYSKTGWESNSKVKSNSPKRSTTSTASDLVIHSRTPVWNDQHMIYQLDFGGRVTCKSAKNFQLETPEQDQVLQFGKISNGSFTLDFQGPFTPVQAFATALANIF</sequence>
<feature type="region of interest" description="Disordered" evidence="7">
    <location>
        <begin position="577"/>
        <end position="660"/>
    </location>
</feature>
<keyword evidence="10" id="KW-1185">Reference proteome</keyword>